<feature type="domain" description="Transcobalamin-like C-terminal" evidence="2">
    <location>
        <begin position="101"/>
        <end position="149"/>
    </location>
</feature>
<feature type="transmembrane region" description="Helical" evidence="1">
    <location>
        <begin position="6"/>
        <end position="26"/>
    </location>
</feature>
<keyword evidence="1" id="KW-0812">Transmembrane</keyword>
<dbReference type="EMBL" id="KF900960">
    <property type="protein sequence ID" value="AIF12965.1"/>
    <property type="molecule type" value="Genomic_DNA"/>
</dbReference>
<reference evidence="3" key="1">
    <citation type="journal article" date="2014" name="Genome Biol. Evol.">
        <title>Pangenome evidence for extensive interdomain horizontal transfer affecting lineage core and shell genes in uncultured planktonic thaumarchaeota and euryarchaeota.</title>
        <authorList>
            <person name="Deschamps P."/>
            <person name="Zivanovic Y."/>
            <person name="Moreira D."/>
            <person name="Rodriguez-Valera F."/>
            <person name="Lopez-Garcia P."/>
        </authorList>
    </citation>
    <scope>NUCLEOTIDE SEQUENCE</scope>
</reference>
<dbReference type="Gene3D" id="2.170.130.30">
    <property type="match status" value="1"/>
</dbReference>
<keyword evidence="1" id="KW-1133">Transmembrane helix</keyword>
<dbReference type="Pfam" id="PF14478">
    <property type="entry name" value="DUF4430"/>
    <property type="match status" value="1"/>
</dbReference>
<proteinExistence type="predicted"/>
<organism evidence="3">
    <name type="scientific">uncultured marine group II/III euryarchaeote KM3_59_B11</name>
    <dbReference type="NCBI Taxonomy" id="1456466"/>
    <lineage>
        <taxon>Archaea</taxon>
        <taxon>Methanobacteriati</taxon>
        <taxon>Methanobacteriota</taxon>
        <taxon>environmental samples</taxon>
    </lineage>
</organism>
<evidence type="ECO:0000256" key="1">
    <source>
        <dbReference type="SAM" id="Phobius"/>
    </source>
</evidence>
<protein>
    <recommendedName>
        <fullName evidence="2">Transcobalamin-like C-terminal domain-containing protein</fullName>
    </recommendedName>
</protein>
<evidence type="ECO:0000313" key="3">
    <source>
        <dbReference type="EMBL" id="AIF12965.1"/>
    </source>
</evidence>
<evidence type="ECO:0000259" key="2">
    <source>
        <dbReference type="Pfam" id="PF14478"/>
    </source>
</evidence>
<sequence>MSSETLQTLGIILLLNAVAWGGYVALQEEPDIIYRYRETPAASANVTVSLDFGDAGANATTFVNVTSVSFAGIVVTNDTSAYAATIAAARANGFAVGVTWYSFGPYVHTIDGVAGDSGRYWELNHNGAYSMVGAGDLQLQDGDVVMWKYVVADW</sequence>
<accession>A0A075HCQ2</accession>
<dbReference type="InterPro" id="IPR027954">
    <property type="entry name" value="Transcobalamin-like_C"/>
</dbReference>
<name>A0A075HCQ2_9EURY</name>
<dbReference type="AlphaFoldDB" id="A0A075HCQ2"/>
<keyword evidence="1" id="KW-0472">Membrane</keyword>